<sequence>MKTQKMTVGQALTTFLDNQYINFDGKEYKFVEGVFAIFGHGNVVGFGEALAHIKHNLKFIIGRNEQNMAHAATAFARQNRRLKIYACTSSVGPGALNMVTAAGTATANRIPLLLLPGDTFACRQPDPVLQQIEQENSKLITANDSFKAVCKYFDRVNRPEQLMTAMINAMRVLTNPAETGAVAIALPQDVQGEIYEFPKSFLEKRIHYISRQMPNHNDIKRAAEIIKKYKKPLIICGGGVRYSFADETLRNFSKKFNIPIGETQAGKGVLMSDELYNLGGIGTTGAIAANIIAKEADLIIGIGTRYSDFTTSSKSQFRNAKEFINININPFDAIKLDAMQIKADVKLALESLTKELKNYKSQYTEKYIKEVKLKWDKEYERLANIKFDKNKKFIPEIKNHDNEAPKKFFNDSKGALPQTTALALINKTINRNAIIVGSAGSLPGDLQRMWKVKYKDSYHVEYGFSCMGYEVNGAFGVKLANPDREVYAMVGDGSFIMGHSEIASALAIGVKINILLFDNAGFGCINNLQRSNGIVSYGTEFKYKNGNFQIIDFEKIAEGYGMVSYKVKTLEELKEALEKSKKEKNSVLIDIKVMPKTMTNGYESFWRVGVAQNSNKETVLKAAKEQNDMKKYLIEY</sequence>
<keyword evidence="2 3" id="KW-0786">Thiamine pyrophosphate</keyword>
<evidence type="ECO:0000256" key="1">
    <source>
        <dbReference type="ARBA" id="ARBA00007812"/>
    </source>
</evidence>
<dbReference type="Pfam" id="PF00205">
    <property type="entry name" value="TPP_enzyme_M"/>
    <property type="match status" value="1"/>
</dbReference>
<feature type="domain" description="Thiamine pyrophosphate enzyme N-terminal TPP-binding" evidence="7">
    <location>
        <begin position="33"/>
        <end position="132"/>
    </location>
</feature>
<organism evidence="8 9">
    <name type="scientific">Brachyspira aalborgi</name>
    <dbReference type="NCBI Taxonomy" id="29522"/>
    <lineage>
        <taxon>Bacteria</taxon>
        <taxon>Pseudomonadati</taxon>
        <taxon>Spirochaetota</taxon>
        <taxon>Spirochaetia</taxon>
        <taxon>Brachyspirales</taxon>
        <taxon>Brachyspiraceae</taxon>
        <taxon>Brachyspira</taxon>
    </lineage>
</organism>
<dbReference type="AlphaFoldDB" id="A0A5C8CEU4"/>
<reference evidence="8 9" key="1">
    <citation type="journal article" date="1992" name="Lakartidningen">
        <title>[Penicillin V and not amoxicillin is the first choice preparation in acute otitis].</title>
        <authorList>
            <person name="Kamme C."/>
            <person name="Lundgren K."/>
            <person name="Prellner K."/>
        </authorList>
    </citation>
    <scope>NUCLEOTIDE SEQUENCE [LARGE SCALE GENOMIC DNA]</scope>
    <source>
        <strain evidence="8 9">W1</strain>
    </source>
</reference>
<evidence type="ECO:0000259" key="7">
    <source>
        <dbReference type="Pfam" id="PF02776"/>
    </source>
</evidence>
<dbReference type="Pfam" id="PF02775">
    <property type="entry name" value="TPP_enzyme_C"/>
    <property type="match status" value="1"/>
</dbReference>
<dbReference type="GO" id="GO:0009097">
    <property type="term" value="P:isoleucine biosynthetic process"/>
    <property type="evidence" value="ECO:0007669"/>
    <property type="project" value="TreeGrafter"/>
</dbReference>
<dbReference type="InterPro" id="IPR000399">
    <property type="entry name" value="TPP-bd_CS"/>
</dbReference>
<dbReference type="GO" id="GO:0019310">
    <property type="term" value="P:inositol catabolic process"/>
    <property type="evidence" value="ECO:0007669"/>
    <property type="project" value="InterPro"/>
</dbReference>
<evidence type="ECO:0000313" key="8">
    <source>
        <dbReference type="EMBL" id="TXJ11486.1"/>
    </source>
</evidence>
<dbReference type="GO" id="GO:0000287">
    <property type="term" value="F:magnesium ion binding"/>
    <property type="evidence" value="ECO:0007669"/>
    <property type="project" value="InterPro"/>
</dbReference>
<evidence type="ECO:0000256" key="4">
    <source>
        <dbReference type="SAM" id="Coils"/>
    </source>
</evidence>
<evidence type="ECO:0000256" key="3">
    <source>
        <dbReference type="RuleBase" id="RU362132"/>
    </source>
</evidence>
<protein>
    <submittedName>
        <fullName evidence="8">3D-(3,5/4)-trihydroxycyclohexane-1,2-dione acylhydrolase (Decyclizing)</fullName>
        <ecNumber evidence="8">3.7.1.22</ecNumber>
    </submittedName>
</protein>
<dbReference type="Proteomes" id="UP000325116">
    <property type="component" value="Unassembled WGS sequence"/>
</dbReference>
<feature type="coiled-coil region" evidence="4">
    <location>
        <begin position="342"/>
        <end position="369"/>
    </location>
</feature>
<keyword evidence="8" id="KW-0378">Hydrolase</keyword>
<dbReference type="RefSeq" id="WP_147758450.1">
    <property type="nucleotide sequence ID" value="NZ_SAXT01000005.1"/>
</dbReference>
<feature type="domain" description="Thiamine pyrophosphate enzyme central" evidence="5">
    <location>
        <begin position="219"/>
        <end position="352"/>
    </location>
</feature>
<gene>
    <name evidence="8" type="primary">iolD</name>
    <name evidence="8" type="ORF">EPJ80_07105</name>
</gene>
<dbReference type="InterPro" id="IPR012001">
    <property type="entry name" value="Thiamin_PyroP_enz_TPP-bd_dom"/>
</dbReference>
<dbReference type="InterPro" id="IPR045229">
    <property type="entry name" value="TPP_enz"/>
</dbReference>
<name>A0A5C8CEU4_9SPIR</name>
<dbReference type="InterPro" id="IPR029035">
    <property type="entry name" value="DHS-like_NAD/FAD-binding_dom"/>
</dbReference>
<proteinExistence type="inferred from homology"/>
<dbReference type="SUPFAM" id="SSF52467">
    <property type="entry name" value="DHS-like NAD/FAD-binding domain"/>
    <property type="match status" value="1"/>
</dbReference>
<dbReference type="EMBL" id="SAXT01000005">
    <property type="protein sequence ID" value="TXJ11486.1"/>
    <property type="molecule type" value="Genomic_DNA"/>
</dbReference>
<dbReference type="InterPro" id="IPR030817">
    <property type="entry name" value="Myo_inos_IolD"/>
</dbReference>
<dbReference type="InterPro" id="IPR029061">
    <property type="entry name" value="THDP-binding"/>
</dbReference>
<evidence type="ECO:0000256" key="2">
    <source>
        <dbReference type="ARBA" id="ARBA00023052"/>
    </source>
</evidence>
<dbReference type="InterPro" id="IPR011766">
    <property type="entry name" value="TPP_enzyme_TPP-bd"/>
</dbReference>
<dbReference type="SUPFAM" id="SSF52518">
    <property type="entry name" value="Thiamin diphosphate-binding fold (THDP-binding)"/>
    <property type="match status" value="2"/>
</dbReference>
<dbReference type="Gene3D" id="3.40.50.970">
    <property type="match status" value="2"/>
</dbReference>
<keyword evidence="4" id="KW-0175">Coiled coil</keyword>
<dbReference type="GO" id="GO:0005948">
    <property type="term" value="C:acetolactate synthase complex"/>
    <property type="evidence" value="ECO:0007669"/>
    <property type="project" value="TreeGrafter"/>
</dbReference>
<evidence type="ECO:0000259" key="6">
    <source>
        <dbReference type="Pfam" id="PF02775"/>
    </source>
</evidence>
<dbReference type="PANTHER" id="PTHR18968:SF9">
    <property type="entry name" value="3D-(3,5_4)-TRIHYDROXYCYCLOHEXANE-1,2-DIONE HYDROLASE"/>
    <property type="match status" value="1"/>
</dbReference>
<dbReference type="PANTHER" id="PTHR18968">
    <property type="entry name" value="THIAMINE PYROPHOSPHATE ENZYMES"/>
    <property type="match status" value="1"/>
</dbReference>
<dbReference type="Pfam" id="PF02776">
    <property type="entry name" value="TPP_enzyme_N"/>
    <property type="match status" value="1"/>
</dbReference>
<evidence type="ECO:0000259" key="5">
    <source>
        <dbReference type="Pfam" id="PF00205"/>
    </source>
</evidence>
<dbReference type="InterPro" id="IPR012000">
    <property type="entry name" value="Thiamin_PyroP_enz_cen_dom"/>
</dbReference>
<dbReference type="GO" id="GO:0050660">
    <property type="term" value="F:flavin adenine dinucleotide binding"/>
    <property type="evidence" value="ECO:0007669"/>
    <property type="project" value="TreeGrafter"/>
</dbReference>
<feature type="domain" description="Thiamine pyrophosphate enzyme TPP-binding" evidence="6">
    <location>
        <begin position="439"/>
        <end position="591"/>
    </location>
</feature>
<dbReference type="CDD" id="cd07035">
    <property type="entry name" value="TPP_PYR_POX_like"/>
    <property type="match status" value="1"/>
</dbReference>
<dbReference type="GO" id="GO:0003984">
    <property type="term" value="F:acetolactate synthase activity"/>
    <property type="evidence" value="ECO:0007669"/>
    <property type="project" value="TreeGrafter"/>
</dbReference>
<evidence type="ECO:0000313" key="9">
    <source>
        <dbReference type="Proteomes" id="UP000325116"/>
    </source>
</evidence>
<comment type="similarity">
    <text evidence="1 3">Belongs to the TPP enzyme family.</text>
</comment>
<dbReference type="GO" id="GO:0030976">
    <property type="term" value="F:thiamine pyrophosphate binding"/>
    <property type="evidence" value="ECO:0007669"/>
    <property type="project" value="InterPro"/>
</dbReference>
<dbReference type="NCBIfam" id="TIGR04377">
    <property type="entry name" value="myo_inos_iolD"/>
    <property type="match status" value="1"/>
</dbReference>
<comment type="caution">
    <text evidence="8">The sequence shown here is derived from an EMBL/GenBank/DDBJ whole genome shotgun (WGS) entry which is preliminary data.</text>
</comment>
<accession>A0A5C8CEU4</accession>
<dbReference type="PROSITE" id="PS00187">
    <property type="entry name" value="TPP_ENZYMES"/>
    <property type="match status" value="1"/>
</dbReference>
<dbReference type="Gene3D" id="3.40.50.1220">
    <property type="entry name" value="TPP-binding domain"/>
    <property type="match status" value="1"/>
</dbReference>
<dbReference type="GO" id="GO:0102481">
    <property type="term" value="F:3D-(3,5/4)-trihydroxycyclohexane-1,2-dione hydrolase activity"/>
    <property type="evidence" value="ECO:0007669"/>
    <property type="project" value="UniProtKB-EC"/>
</dbReference>
<dbReference type="EC" id="3.7.1.22" evidence="8"/>
<dbReference type="GO" id="GO:0009099">
    <property type="term" value="P:L-valine biosynthetic process"/>
    <property type="evidence" value="ECO:0007669"/>
    <property type="project" value="TreeGrafter"/>
</dbReference>